<dbReference type="InterPro" id="IPR000175">
    <property type="entry name" value="Na/ntran_symport"/>
</dbReference>
<dbReference type="CDD" id="cd10332">
    <property type="entry name" value="SLC6sbd-B0AT-like"/>
    <property type="match status" value="1"/>
</dbReference>
<dbReference type="GO" id="GO:0005886">
    <property type="term" value="C:plasma membrane"/>
    <property type="evidence" value="ECO:0007669"/>
    <property type="project" value="TreeGrafter"/>
</dbReference>
<feature type="transmembrane region" description="Helical" evidence="11">
    <location>
        <begin position="496"/>
        <end position="517"/>
    </location>
</feature>
<feature type="transmembrane region" description="Helical" evidence="11">
    <location>
        <begin position="198"/>
        <end position="215"/>
    </location>
</feature>
<dbReference type="EMBL" id="GHBY01000526">
    <property type="protein sequence ID" value="MUP40703.1"/>
    <property type="molecule type" value="Transcribed_RNA"/>
</dbReference>
<name>A0A646QDJ9_9MYRI</name>
<feature type="transmembrane region" description="Helical" evidence="11">
    <location>
        <begin position="76"/>
        <end position="96"/>
    </location>
</feature>
<dbReference type="GO" id="GO:0046872">
    <property type="term" value="F:metal ion binding"/>
    <property type="evidence" value="ECO:0007669"/>
    <property type="project" value="UniProtKB-KW"/>
</dbReference>
<dbReference type="PROSITE" id="PS00610">
    <property type="entry name" value="NA_NEUROTRAN_SYMP_1"/>
    <property type="match status" value="1"/>
</dbReference>
<dbReference type="PANTHER" id="PTHR11616">
    <property type="entry name" value="SODIUM/CHLORIDE DEPENDENT TRANSPORTER"/>
    <property type="match status" value="1"/>
</dbReference>
<keyword evidence="8" id="KW-0915">Sodium</keyword>
<dbReference type="InterPro" id="IPR037272">
    <property type="entry name" value="SNS_sf"/>
</dbReference>
<keyword evidence="3 9" id="KW-0813">Transport</keyword>
<evidence type="ECO:0000256" key="4">
    <source>
        <dbReference type="ARBA" id="ARBA00022692"/>
    </source>
</evidence>
<feature type="transmembrane region" description="Helical" evidence="11">
    <location>
        <begin position="116"/>
        <end position="147"/>
    </location>
</feature>
<feature type="transmembrane region" description="Helical" evidence="11">
    <location>
        <begin position="425"/>
        <end position="451"/>
    </location>
</feature>
<feature type="binding site" evidence="8">
    <location>
        <position position="438"/>
    </location>
    <ligand>
        <name>Na(+)</name>
        <dbReference type="ChEBI" id="CHEBI:29101"/>
        <label>1</label>
    </ligand>
</feature>
<feature type="transmembrane region" description="Helical" evidence="11">
    <location>
        <begin position="227"/>
        <end position="247"/>
    </location>
</feature>
<accession>A0A646QDJ9</accession>
<keyword evidence="6 11" id="KW-1133">Transmembrane helix</keyword>
<protein>
    <recommendedName>
        <fullName evidence="9">Transporter</fullName>
    </recommendedName>
</protein>
<dbReference type="PROSITE" id="PS00754">
    <property type="entry name" value="NA_NEUROTRAN_SYMP_2"/>
    <property type="match status" value="1"/>
</dbReference>
<feature type="binding site" evidence="8">
    <location>
        <position position="434"/>
    </location>
    <ligand>
        <name>Na(+)</name>
        <dbReference type="ChEBI" id="CHEBI:29101"/>
        <label>1</label>
    </ligand>
</feature>
<dbReference type="Pfam" id="PF00209">
    <property type="entry name" value="SNF"/>
    <property type="match status" value="1"/>
</dbReference>
<feature type="transmembrane region" description="Helical" evidence="11">
    <location>
        <begin position="309"/>
        <end position="330"/>
    </location>
</feature>
<dbReference type="GO" id="GO:0015179">
    <property type="term" value="F:L-amino acid transmembrane transporter activity"/>
    <property type="evidence" value="ECO:0007669"/>
    <property type="project" value="TreeGrafter"/>
</dbReference>
<evidence type="ECO:0000256" key="1">
    <source>
        <dbReference type="ARBA" id="ARBA00004141"/>
    </source>
</evidence>
<keyword evidence="5 9" id="KW-0769">Symport</keyword>
<evidence type="ECO:0000256" key="9">
    <source>
        <dbReference type="RuleBase" id="RU003732"/>
    </source>
</evidence>
<feature type="binding site" evidence="8">
    <location>
        <position position="60"/>
    </location>
    <ligand>
        <name>Na(+)</name>
        <dbReference type="ChEBI" id="CHEBI:29101"/>
        <label>1</label>
    </ligand>
</feature>
<keyword evidence="8" id="KW-0479">Metal-binding</keyword>
<feature type="transmembrane region" description="Helical" evidence="11">
    <location>
        <begin position="538"/>
        <end position="558"/>
    </location>
</feature>
<organism evidence="12">
    <name type="scientific">Hemiscolopendra marginata</name>
    <dbReference type="NCBI Taxonomy" id="943146"/>
    <lineage>
        <taxon>Eukaryota</taxon>
        <taxon>Metazoa</taxon>
        <taxon>Ecdysozoa</taxon>
        <taxon>Arthropoda</taxon>
        <taxon>Myriapoda</taxon>
        <taxon>Chilopoda</taxon>
        <taxon>Pleurostigmophora</taxon>
        <taxon>Scolopendromorpha</taxon>
        <taxon>Scolopendridae</taxon>
        <taxon>Hemiscolopendra</taxon>
    </lineage>
</organism>
<sequence length="672" mass="75276">MSNRKTSLENGEGIVEMSPLNNEENGAISISVPVKEERAAWDSKIQFLMSIISYGVGLGNVWRFPYLCQQNGGGAFLIPYFIMLVLEGIPIFLLELGIGQRVRLGSIGVWNKIHPWIGGIGIGSTVISFFVGLYYNMIIAWCLYYFFSSFQPNLPWATCPLTDNGTKIEECALSSETAYFWYRNAVDISPSLNETGGLKWWMVLCLLAAWIITYLCMMKGIQSSGKVVYFTATFPYIVLIIFFGRAITLKGSDAGVIHMFTPKMERLADPTVWLDAATQVFYSLGLAFGSLISFSSYNPPKNDCKRDAVVVSIVNCMTSILSCLVVFAVLGFKATMNLDNCVDRNIDKLLLHDYAETIQYSKENLTHEIYRELESKFTNNETIKFNLETCDLQEYLNQAAEGTGLAFIVFTQAIVEFPGAPFWSVIFFMMLLTLGLGSMFGTLEGVVGNVFDMNLVSRVRKEVVSGVICLVSFFIGLIFCTGAGEYWVNVFDSCSGSMGLLLIAFFEVIGIVYIYGHQKFMDDIEDMVGDRPNLYWSFMWRFGSPIVMIVVFVSSIIYRVHHPPTYKTWDAKLGQTEEQYYPDWVAGVCSLLVLSSVLPILLVFLMRLFKCQKLEADIPVSIKRIGTTVSTTGMMENMDDGDYHDADPDPPNGDFDDTDIGCSTLQIPTRRA</sequence>
<proteinExistence type="inferred from homology"/>
<dbReference type="SUPFAM" id="SSF161070">
    <property type="entry name" value="SNF-like"/>
    <property type="match status" value="1"/>
</dbReference>
<evidence type="ECO:0000256" key="5">
    <source>
        <dbReference type="ARBA" id="ARBA00022847"/>
    </source>
</evidence>
<feature type="transmembrane region" description="Helical" evidence="11">
    <location>
        <begin position="463"/>
        <end position="484"/>
    </location>
</feature>
<keyword evidence="4 9" id="KW-0812">Transmembrane</keyword>
<evidence type="ECO:0000256" key="3">
    <source>
        <dbReference type="ARBA" id="ARBA00022448"/>
    </source>
</evidence>
<comment type="subcellular location">
    <subcellularLocation>
        <location evidence="1">Membrane</location>
        <topology evidence="1">Multi-pass membrane protein</topology>
    </subcellularLocation>
</comment>
<dbReference type="GO" id="GO:0015187">
    <property type="term" value="F:glycine transmembrane transporter activity"/>
    <property type="evidence" value="ECO:0007669"/>
    <property type="project" value="TreeGrafter"/>
</dbReference>
<dbReference type="NCBIfam" id="NF037979">
    <property type="entry name" value="Na_transp"/>
    <property type="match status" value="1"/>
</dbReference>
<evidence type="ECO:0000313" key="12">
    <source>
        <dbReference type="EMBL" id="MUP40703.1"/>
    </source>
</evidence>
<feature type="transmembrane region" description="Helical" evidence="11">
    <location>
        <begin position="45"/>
        <end position="64"/>
    </location>
</feature>
<dbReference type="PROSITE" id="PS50267">
    <property type="entry name" value="NA_NEUROTRAN_SYMP_3"/>
    <property type="match status" value="1"/>
</dbReference>
<evidence type="ECO:0000256" key="8">
    <source>
        <dbReference type="PIRSR" id="PIRSR600175-1"/>
    </source>
</evidence>
<feature type="transmembrane region" description="Helical" evidence="11">
    <location>
        <begin position="584"/>
        <end position="605"/>
    </location>
</feature>
<evidence type="ECO:0000256" key="2">
    <source>
        <dbReference type="ARBA" id="ARBA00006459"/>
    </source>
</evidence>
<feature type="region of interest" description="Disordered" evidence="10">
    <location>
        <begin position="636"/>
        <end position="661"/>
    </location>
</feature>
<evidence type="ECO:0000256" key="10">
    <source>
        <dbReference type="SAM" id="MobiDB-lite"/>
    </source>
</evidence>
<dbReference type="PRINTS" id="PR00176">
    <property type="entry name" value="NANEUSMPORT"/>
</dbReference>
<dbReference type="GO" id="GO:0089718">
    <property type="term" value="P:amino acid import across plasma membrane"/>
    <property type="evidence" value="ECO:0007669"/>
    <property type="project" value="TreeGrafter"/>
</dbReference>
<keyword evidence="7 11" id="KW-0472">Membrane</keyword>
<feature type="transmembrane region" description="Helical" evidence="11">
    <location>
        <begin position="280"/>
        <end position="297"/>
    </location>
</feature>
<feature type="binding site" evidence="8">
    <location>
        <position position="56"/>
    </location>
    <ligand>
        <name>Na(+)</name>
        <dbReference type="ChEBI" id="CHEBI:29101"/>
        <label>1</label>
    </ligand>
</feature>
<evidence type="ECO:0000256" key="11">
    <source>
        <dbReference type="SAM" id="Phobius"/>
    </source>
</evidence>
<reference evidence="12" key="1">
    <citation type="submission" date="2018-11" db="EMBL/GenBank/DDBJ databases">
        <title>Venom-gland transcriptomics and venom proteomics of the Florida green centipede (Hemiscolopendra marginata) reveal sex-based variation in a centipede venom.</title>
        <authorList>
            <person name="Nystrom G.S."/>
            <person name="Ward M.J."/>
            <person name="Ellsworth S.A."/>
            <person name="Rokyta D.R."/>
        </authorList>
    </citation>
    <scope>NUCLEOTIDE SEQUENCE</scope>
    <source>
        <tissue evidence="12">Venom gland</tissue>
    </source>
</reference>
<evidence type="ECO:0000256" key="7">
    <source>
        <dbReference type="ARBA" id="ARBA00023136"/>
    </source>
</evidence>
<dbReference type="PANTHER" id="PTHR11616:SF236">
    <property type="entry name" value="TRANSPORTER"/>
    <property type="match status" value="1"/>
</dbReference>
<dbReference type="GO" id="GO:0005283">
    <property type="term" value="F:amino acid:sodium symporter activity"/>
    <property type="evidence" value="ECO:0007669"/>
    <property type="project" value="TreeGrafter"/>
</dbReference>
<evidence type="ECO:0000256" key="6">
    <source>
        <dbReference type="ARBA" id="ARBA00022989"/>
    </source>
</evidence>
<comment type="similarity">
    <text evidence="2 9">Belongs to the sodium:neurotransmitter symporter (SNF) (TC 2.A.22) family.</text>
</comment>
<feature type="binding site" evidence="8">
    <location>
        <position position="283"/>
    </location>
    <ligand>
        <name>Na(+)</name>
        <dbReference type="ChEBI" id="CHEBI:29101"/>
        <label>1</label>
    </ligand>
</feature>
<dbReference type="AlphaFoldDB" id="A0A646QDJ9"/>
<feature type="binding site" evidence="8">
    <location>
        <position position="315"/>
    </location>
    <ligand>
        <name>Na(+)</name>
        <dbReference type="ChEBI" id="CHEBI:29101"/>
        <label>1</label>
    </ligand>
</feature>